<evidence type="ECO:0000313" key="5">
    <source>
        <dbReference type="Proteomes" id="UP000013200"/>
    </source>
</evidence>
<dbReference type="PATRIC" id="fig|1217698.3.peg.2197"/>
<dbReference type="EMBL" id="JAOEEO010000001">
    <property type="protein sequence ID" value="MDH0562996.1"/>
    <property type="molecule type" value="Genomic_DNA"/>
</dbReference>
<dbReference type="Proteomes" id="UP000652691">
    <property type="component" value="Unassembled WGS sequence"/>
</dbReference>
<reference evidence="3" key="4">
    <citation type="submission" date="2024-03" db="EMBL/GenBank/DDBJ databases">
        <authorList>
            <person name="Sun Q."/>
            <person name="Sedlacek I."/>
        </authorList>
    </citation>
    <scope>NUCLEOTIDE SEQUENCE</scope>
    <source>
        <strain evidence="3">CCM 8635</strain>
    </source>
</reference>
<dbReference type="RefSeq" id="WP_005285847.1">
    <property type="nucleotide sequence ID" value="NZ_BMDA01000001.1"/>
</dbReference>
<dbReference type="HOGENOM" id="CLU_171565_1_0_6"/>
<feature type="transmembrane region" description="Helical" evidence="1">
    <location>
        <begin position="55"/>
        <end position="71"/>
    </location>
</feature>
<comment type="caution">
    <text evidence="2">The sequence shown here is derived from an EMBL/GenBank/DDBJ whole genome shotgun (WGS) entry which is preliminary data.</text>
</comment>
<keyword evidence="1" id="KW-0472">Membrane</keyword>
<feature type="transmembrane region" description="Helical" evidence="1">
    <location>
        <begin position="7"/>
        <end position="27"/>
    </location>
</feature>
<evidence type="ECO:0000313" key="4">
    <source>
        <dbReference type="EMBL" id="MDH0562996.1"/>
    </source>
</evidence>
<evidence type="ECO:0000256" key="1">
    <source>
        <dbReference type="SAM" id="Phobius"/>
    </source>
</evidence>
<gene>
    <name evidence="2" type="ORF">F888_02255</name>
    <name evidence="3" type="ORF">GCM10007354_10600</name>
    <name evidence="4" type="ORF">N7644_04780</name>
</gene>
<dbReference type="EMBL" id="BMDA01000001">
    <property type="protein sequence ID" value="GGH30524.1"/>
    <property type="molecule type" value="Genomic_DNA"/>
</dbReference>
<evidence type="ECO:0000313" key="3">
    <source>
        <dbReference type="EMBL" id="GGH30524.1"/>
    </source>
</evidence>
<name>N9PTP5_9GAMM</name>
<reference evidence="4" key="3">
    <citation type="submission" date="2022-09" db="EMBL/GenBank/DDBJ databases">
        <title>Intensive care unit water sources are persistently colonized with multi-drug resistant bacteria and are the site of extensive horizontal gene transfer of antibiotic resistance genes.</title>
        <authorList>
            <person name="Diorio-Toth L."/>
        </authorList>
    </citation>
    <scope>NUCLEOTIDE SEQUENCE</scope>
    <source>
        <strain evidence="4">GD04005</strain>
    </source>
</reference>
<dbReference type="AlphaFoldDB" id="N9PTP5"/>
<evidence type="ECO:0000313" key="6">
    <source>
        <dbReference type="Proteomes" id="UP000652691"/>
    </source>
</evidence>
<protein>
    <submittedName>
        <fullName evidence="2">Uncharacterized protein</fullName>
    </submittedName>
</protein>
<keyword evidence="1" id="KW-1133">Transmembrane helix</keyword>
<organism evidence="2 5">
    <name type="scientific">Acinetobacter courvalinii</name>
    <dbReference type="NCBI Taxonomy" id="280147"/>
    <lineage>
        <taxon>Bacteria</taxon>
        <taxon>Pseudomonadati</taxon>
        <taxon>Pseudomonadota</taxon>
        <taxon>Gammaproteobacteria</taxon>
        <taxon>Moraxellales</taxon>
        <taxon>Moraxellaceae</taxon>
        <taxon>Acinetobacter</taxon>
    </lineage>
</organism>
<proteinExistence type="predicted"/>
<keyword evidence="1" id="KW-0812">Transmembrane</keyword>
<reference evidence="3 6" key="2">
    <citation type="journal article" date="2014" name="Int. J. Syst. Evol. Microbiol.">
        <title>Complete genome sequence of Corynebacterium casei LMG S-19264T (=DSM 44701T), isolated from a smear-ripened cheese.</title>
        <authorList>
            <consortium name="US DOE Joint Genome Institute (JGI-PGF)"/>
            <person name="Walter F."/>
            <person name="Albersmeier A."/>
            <person name="Kalinowski J."/>
            <person name="Ruckert C."/>
        </authorList>
    </citation>
    <scope>NUCLEOTIDE SEQUENCE [LARGE SCALE GENOMIC DNA]</scope>
    <source>
        <strain evidence="3 6">CCM 8635</strain>
    </source>
</reference>
<sequence length="117" mass="13440">MFIAKNIFVFLLSMLALCLVIIFFNYLGFNETVNLILSSSLFGMFITWYFKGTELCLALFSFFYCAMLIISQSMEVILMFGTSISVYLFMSKLLPKLKNLNFKLGSKQLDSDSLRTD</sequence>
<dbReference type="Proteomes" id="UP001159329">
    <property type="component" value="Unassembled WGS sequence"/>
</dbReference>
<evidence type="ECO:0000313" key="2">
    <source>
        <dbReference type="EMBL" id="ENX36919.1"/>
    </source>
</evidence>
<feature type="transmembrane region" description="Helical" evidence="1">
    <location>
        <begin position="77"/>
        <end position="94"/>
    </location>
</feature>
<dbReference type="EMBL" id="APSA01000007">
    <property type="protein sequence ID" value="ENX36919.1"/>
    <property type="molecule type" value="Genomic_DNA"/>
</dbReference>
<accession>N9PTP5</accession>
<reference evidence="2 5" key="1">
    <citation type="submission" date="2013-02" db="EMBL/GenBank/DDBJ databases">
        <title>The Genome Sequence of Acinetobacter sp. NIPH 3623.</title>
        <authorList>
            <consortium name="The Broad Institute Genome Sequencing Platform"/>
            <consortium name="The Broad Institute Genome Sequencing Center for Infectious Disease"/>
            <person name="Cerqueira G."/>
            <person name="Feldgarden M."/>
            <person name="Courvalin P."/>
            <person name="Perichon B."/>
            <person name="Grillot-Courvalin C."/>
            <person name="Clermont D."/>
            <person name="Rocha E."/>
            <person name="Yoon E.-J."/>
            <person name="Nemec A."/>
            <person name="Walker B."/>
            <person name="Young S.K."/>
            <person name="Zeng Q."/>
            <person name="Gargeya S."/>
            <person name="Fitzgerald M."/>
            <person name="Haas B."/>
            <person name="Abouelleil A."/>
            <person name="Alvarado L."/>
            <person name="Arachchi H.M."/>
            <person name="Berlin A.M."/>
            <person name="Chapman S.B."/>
            <person name="Dewar J."/>
            <person name="Goldberg J."/>
            <person name="Griggs A."/>
            <person name="Gujja S."/>
            <person name="Hansen M."/>
            <person name="Howarth C."/>
            <person name="Imamovic A."/>
            <person name="Larimer J."/>
            <person name="McCowan C."/>
            <person name="Murphy C."/>
            <person name="Neiman D."/>
            <person name="Pearson M."/>
            <person name="Priest M."/>
            <person name="Roberts A."/>
            <person name="Saif S."/>
            <person name="Shea T."/>
            <person name="Sisk P."/>
            <person name="Sykes S."/>
            <person name="Wortman J."/>
            <person name="Nusbaum C."/>
            <person name="Birren B."/>
        </authorList>
    </citation>
    <scope>NUCLEOTIDE SEQUENCE [LARGE SCALE GENOMIC DNA]</scope>
    <source>
        <strain evidence="2 5">NIPH 3623</strain>
    </source>
</reference>
<dbReference type="Proteomes" id="UP000013200">
    <property type="component" value="Unassembled WGS sequence"/>
</dbReference>
<dbReference type="GeneID" id="80103632"/>
<keyword evidence="5" id="KW-1185">Reference proteome</keyword>